<name>A0A8S9KRG6_BRACR</name>
<organism evidence="2 3">
    <name type="scientific">Brassica cretica</name>
    <name type="common">Mustard</name>
    <dbReference type="NCBI Taxonomy" id="69181"/>
    <lineage>
        <taxon>Eukaryota</taxon>
        <taxon>Viridiplantae</taxon>
        <taxon>Streptophyta</taxon>
        <taxon>Embryophyta</taxon>
        <taxon>Tracheophyta</taxon>
        <taxon>Spermatophyta</taxon>
        <taxon>Magnoliopsida</taxon>
        <taxon>eudicotyledons</taxon>
        <taxon>Gunneridae</taxon>
        <taxon>Pentapetalae</taxon>
        <taxon>rosids</taxon>
        <taxon>malvids</taxon>
        <taxon>Brassicales</taxon>
        <taxon>Brassicaceae</taxon>
        <taxon>Brassiceae</taxon>
        <taxon>Brassica</taxon>
    </lineage>
</organism>
<accession>A0A8S9KRG6</accession>
<dbReference type="AlphaFoldDB" id="A0A8S9KRG6"/>
<evidence type="ECO:0000313" key="1">
    <source>
        <dbReference type="EMBL" id="KAF2561355.1"/>
    </source>
</evidence>
<evidence type="ECO:0000313" key="2">
    <source>
        <dbReference type="EMBL" id="KAF2597019.1"/>
    </source>
</evidence>
<dbReference type="EMBL" id="QGKY02001250">
    <property type="protein sequence ID" value="KAF2561355.1"/>
    <property type="molecule type" value="Genomic_DNA"/>
</dbReference>
<comment type="caution">
    <text evidence="2">The sequence shown here is derived from an EMBL/GenBank/DDBJ whole genome shotgun (WGS) entry which is preliminary data.</text>
</comment>
<sequence>MLRKCHGFNGCLRCSVEECFRLLRLGSSTFQVFPCRSRLPSYRSQLMLGLSRGPIHRYAANPGSIILVLEFQNHIVIYHLSGSCSYQFYPPAISFDHSHGVVAVGVPSIIMLTLLHEVGGLMTYEFLHDLVLGFLYRFDSLEGSLHVGIVILLGSLRTKPPSSLSPPHPLHLSSFSLRVLSLGLDGMSWWVRGFSIVARAGAELDLLLSVDFVRTPRTGSCGLHGNWSIRELICTYWPA</sequence>
<proteinExistence type="predicted"/>
<dbReference type="EMBL" id="QGKW02000717">
    <property type="protein sequence ID" value="KAF2597019.1"/>
    <property type="molecule type" value="Genomic_DNA"/>
</dbReference>
<evidence type="ECO:0000313" key="3">
    <source>
        <dbReference type="Proteomes" id="UP000712281"/>
    </source>
</evidence>
<protein>
    <submittedName>
        <fullName evidence="2">Uncharacterized protein</fullName>
    </submittedName>
</protein>
<reference evidence="2" key="1">
    <citation type="submission" date="2019-12" db="EMBL/GenBank/DDBJ databases">
        <title>Genome sequencing and annotation of Brassica cretica.</title>
        <authorList>
            <person name="Studholme D.J."/>
            <person name="Sarris P.F."/>
        </authorList>
    </citation>
    <scope>NUCLEOTIDE SEQUENCE</scope>
    <source>
        <strain evidence="2">PFS-001/15</strain>
        <strain evidence="1">PFS-102/07</strain>
        <tissue evidence="2">Leaf</tissue>
    </source>
</reference>
<dbReference type="Proteomes" id="UP000712281">
    <property type="component" value="Unassembled WGS sequence"/>
</dbReference>
<gene>
    <name evidence="2" type="ORF">F2Q68_00008345</name>
    <name evidence="1" type="ORF">F2Q70_00015291</name>
</gene>